<evidence type="ECO:0000313" key="1">
    <source>
        <dbReference type="EMBL" id="KAJ1675443.1"/>
    </source>
</evidence>
<accession>A0ACC1HJY4</accession>
<reference evidence="1" key="1">
    <citation type="submission" date="2022-06" db="EMBL/GenBank/DDBJ databases">
        <title>Phylogenomic reconstructions and comparative analyses of Kickxellomycotina fungi.</title>
        <authorList>
            <person name="Reynolds N.K."/>
            <person name="Stajich J.E."/>
            <person name="Barry K."/>
            <person name="Grigoriev I.V."/>
            <person name="Crous P."/>
            <person name="Smith M.E."/>
        </authorList>
    </citation>
    <scope>NUCLEOTIDE SEQUENCE</scope>
    <source>
        <strain evidence="1">RSA 2271</strain>
    </source>
</reference>
<protein>
    <submittedName>
        <fullName evidence="1">Uncharacterized protein</fullName>
    </submittedName>
</protein>
<gene>
    <name evidence="1" type="ORF">EV182_001255</name>
</gene>
<keyword evidence="2" id="KW-1185">Reference proteome</keyword>
<evidence type="ECO:0000313" key="2">
    <source>
        <dbReference type="Proteomes" id="UP001145114"/>
    </source>
</evidence>
<proteinExistence type="predicted"/>
<comment type="caution">
    <text evidence="1">The sequence shown here is derived from an EMBL/GenBank/DDBJ whole genome shotgun (WGS) entry which is preliminary data.</text>
</comment>
<name>A0ACC1HJY4_9FUNG</name>
<dbReference type="Proteomes" id="UP001145114">
    <property type="component" value="Unassembled WGS sequence"/>
</dbReference>
<dbReference type="EMBL" id="JAMZIH010005304">
    <property type="protein sequence ID" value="KAJ1675443.1"/>
    <property type="molecule type" value="Genomic_DNA"/>
</dbReference>
<sequence>MGFQRSLFRHMDPAKDAAAKPIEQQQGGDLSGGDDSTPIPDLQSTSEAQSQQNILGNVKDPAEYDSDSSLSSSSAEENSSDPNTGVMQEEFDDGDDDEFIMDAGNIPRSKHEVVDPEVPKLDITHIPDNMRMVPLGAVHSIVEKTVVVESFMDGKMQILGEGSVVAFEDRRILGTIFEVFGPVSQPLYSIRFGSVDDIDKDACQVGTRVDYTPDQSRFVSTEEIRRIRATDASNMYDEEIDEMEQEFSDDEEEA</sequence>
<feature type="non-terminal residue" evidence="1">
    <location>
        <position position="254"/>
    </location>
</feature>
<organism evidence="1 2">
    <name type="scientific">Spiromyces aspiralis</name>
    <dbReference type="NCBI Taxonomy" id="68401"/>
    <lineage>
        <taxon>Eukaryota</taxon>
        <taxon>Fungi</taxon>
        <taxon>Fungi incertae sedis</taxon>
        <taxon>Zoopagomycota</taxon>
        <taxon>Kickxellomycotina</taxon>
        <taxon>Kickxellomycetes</taxon>
        <taxon>Kickxellales</taxon>
        <taxon>Kickxellaceae</taxon>
        <taxon>Spiromyces</taxon>
    </lineage>
</organism>